<organism evidence="3 4">
    <name type="scientific">Leptospira biflexa serovar Patoc (strain Patoc 1 / ATCC 23582 / Paris)</name>
    <dbReference type="NCBI Taxonomy" id="456481"/>
    <lineage>
        <taxon>Bacteria</taxon>
        <taxon>Pseudomonadati</taxon>
        <taxon>Spirochaetota</taxon>
        <taxon>Spirochaetia</taxon>
        <taxon>Leptospirales</taxon>
        <taxon>Leptospiraceae</taxon>
        <taxon>Leptospira</taxon>
    </lineage>
</organism>
<dbReference type="AlphaFoldDB" id="B0SUG2"/>
<dbReference type="InterPro" id="IPR031009">
    <property type="entry name" value="Tcm_partner"/>
</dbReference>
<dbReference type="NCBIfam" id="TIGR04474">
    <property type="entry name" value="tcm_partner"/>
    <property type="match status" value="1"/>
</dbReference>
<keyword evidence="4" id="KW-1185">Reference proteome</keyword>
<gene>
    <name evidence="3" type="ordered locus">LEPBI_p0032</name>
</gene>
<keyword evidence="3" id="KW-0614">Plasmid</keyword>
<protein>
    <recommendedName>
        <fullName evidence="2">GMT-like wHTH domain-containing protein</fullName>
    </recommendedName>
</protein>
<sequence>MGKDLHKKTFDEGTYTKLNIFKSHLIEWLPVFLKTSHIKELNIIDAFSGPGFDLLGNKGSPLIIMDVIKLYLPNLSDKRINIFLNEFKKRKYEKLKNEINILLDTHEGLRKNVSVRIESKDFKSFFESIKSFLNQKIPNFLFLDQNGIKFITQDVFRYLVNLEKTDFLFYISSSYLRRFGNKPEFSKYINISQEELRKRPFHEIHLEIVDFFQNMIPDSLDDYWLYPFSIKKGGNVYGLIFGSRNILAADKFLSVAWGSNPINGTANFDIEQDEQKSRENSEIPLFQYLHKQTKVQAFQNLISDRILSGEIKDNLILYVETLRSGHLPKHSREVLINLKYKGKIIYDGNAPAVSYKAWRDKNIKNWRII</sequence>
<evidence type="ECO:0000259" key="2">
    <source>
        <dbReference type="Pfam" id="PF22560"/>
    </source>
</evidence>
<proteinExistence type="predicted"/>
<geneLocation type="plasmid" evidence="3 4">
    <name>p74</name>
</geneLocation>
<evidence type="ECO:0000256" key="1">
    <source>
        <dbReference type="SAM" id="Coils"/>
    </source>
</evidence>
<name>B0SUG2_LEPBP</name>
<accession>B0SUG2</accession>
<dbReference type="InterPro" id="IPR054339">
    <property type="entry name" value="GMT_wHTH"/>
</dbReference>
<dbReference type="BioCyc" id="LBIF456481:LEPBI_RS18590-MONOMER"/>
<feature type="coiled-coil region" evidence="1">
    <location>
        <begin position="85"/>
        <end position="112"/>
    </location>
</feature>
<dbReference type="Pfam" id="PF22560">
    <property type="entry name" value="GMT-wHTH"/>
    <property type="match status" value="1"/>
</dbReference>
<keyword evidence="1" id="KW-0175">Coiled coil</keyword>
<dbReference type="HOGENOM" id="CLU_063427_0_0_12"/>
<dbReference type="Proteomes" id="UP000001847">
    <property type="component" value="Plasmid p74"/>
</dbReference>
<reference evidence="3 4" key="1">
    <citation type="journal article" date="2008" name="PLoS ONE">
        <title>Genome sequence of the saprophyte Leptospira biflexa provides insights into the evolution of Leptospira and the pathogenesis of leptospirosis.</title>
        <authorList>
            <person name="Picardeau M."/>
            <person name="Bulach D.M."/>
            <person name="Bouchier C."/>
            <person name="Zuerner R.L."/>
            <person name="Zidane N."/>
            <person name="Wilson P.J."/>
            <person name="Creno S."/>
            <person name="Kuczek E.S."/>
            <person name="Bommezzadri S."/>
            <person name="Davis J.C."/>
            <person name="McGrath A."/>
            <person name="Johnson M.J."/>
            <person name="Boursaux-Eude C."/>
            <person name="Seemann T."/>
            <person name="Rouy Z."/>
            <person name="Coppel R.L."/>
            <person name="Rood J.I."/>
            <person name="Lajus A."/>
            <person name="Davies J.K."/>
            <person name="Medigue C."/>
            <person name="Adler B."/>
        </authorList>
    </citation>
    <scope>NUCLEOTIDE SEQUENCE [LARGE SCALE GENOMIC DNA]</scope>
    <source>
        <strain evidence="4">Patoc 1 / ATCC 23582 / Paris</strain>
        <plasmid evidence="4">Plasmid p74</plasmid>
    </source>
</reference>
<evidence type="ECO:0000313" key="4">
    <source>
        <dbReference type="Proteomes" id="UP000001847"/>
    </source>
</evidence>
<dbReference type="KEGG" id="lbi:LEPBI_p0032"/>
<dbReference type="EMBL" id="CP000788">
    <property type="protein sequence ID" value="ABZ99846.1"/>
    <property type="molecule type" value="Genomic_DNA"/>
</dbReference>
<feature type="domain" description="GMT-like wHTH" evidence="2">
    <location>
        <begin position="270"/>
        <end position="349"/>
    </location>
</feature>
<evidence type="ECO:0000313" key="3">
    <source>
        <dbReference type="EMBL" id="ABZ99846.1"/>
    </source>
</evidence>
<dbReference type="OrthoDB" id="5318244at2"/>